<dbReference type="GO" id="GO:0051213">
    <property type="term" value="F:dioxygenase activity"/>
    <property type="evidence" value="ECO:0007669"/>
    <property type="project" value="UniProtKB-KW"/>
</dbReference>
<dbReference type="EMBL" id="KN829497">
    <property type="protein sequence ID" value="KIK73702.1"/>
    <property type="molecule type" value="Genomic_DNA"/>
</dbReference>
<gene>
    <name evidence="7" type="ORF">PAXRUDRAFT_49169</name>
</gene>
<keyword evidence="8" id="KW-1185">Reference proteome</keyword>
<organism evidence="7 8">
    <name type="scientific">Paxillus rubicundulus Ve08.2h10</name>
    <dbReference type="NCBI Taxonomy" id="930991"/>
    <lineage>
        <taxon>Eukaryota</taxon>
        <taxon>Fungi</taxon>
        <taxon>Dikarya</taxon>
        <taxon>Basidiomycota</taxon>
        <taxon>Agaricomycotina</taxon>
        <taxon>Agaricomycetes</taxon>
        <taxon>Agaricomycetidae</taxon>
        <taxon>Boletales</taxon>
        <taxon>Paxilineae</taxon>
        <taxon>Paxillaceae</taxon>
        <taxon>Paxillus</taxon>
    </lineage>
</organism>
<evidence type="ECO:0000256" key="5">
    <source>
        <dbReference type="ARBA" id="ARBA00023004"/>
    </source>
</evidence>
<dbReference type="InParanoid" id="A0A0D0BQ92"/>
<dbReference type="Pfam" id="PF12851">
    <property type="entry name" value="Tet_JBP"/>
    <property type="match status" value="1"/>
</dbReference>
<evidence type="ECO:0000256" key="2">
    <source>
        <dbReference type="ARBA" id="ARBA00022723"/>
    </source>
</evidence>
<feature type="non-terminal residue" evidence="7">
    <location>
        <position position="117"/>
    </location>
</feature>
<reference evidence="7 8" key="1">
    <citation type="submission" date="2014-04" db="EMBL/GenBank/DDBJ databases">
        <authorList>
            <consortium name="DOE Joint Genome Institute"/>
            <person name="Kuo A."/>
            <person name="Kohler A."/>
            <person name="Jargeat P."/>
            <person name="Nagy L.G."/>
            <person name="Floudas D."/>
            <person name="Copeland A."/>
            <person name="Barry K.W."/>
            <person name="Cichocki N."/>
            <person name="Veneault-Fourrey C."/>
            <person name="LaButti K."/>
            <person name="Lindquist E.A."/>
            <person name="Lipzen A."/>
            <person name="Lundell T."/>
            <person name="Morin E."/>
            <person name="Murat C."/>
            <person name="Sun H."/>
            <person name="Tunlid A."/>
            <person name="Henrissat B."/>
            <person name="Grigoriev I.V."/>
            <person name="Hibbett D.S."/>
            <person name="Martin F."/>
            <person name="Nordberg H.P."/>
            <person name="Cantor M.N."/>
            <person name="Hua S.X."/>
        </authorList>
    </citation>
    <scope>NUCLEOTIDE SEQUENCE [LARGE SCALE GENOMIC DNA]</scope>
    <source>
        <strain evidence="7 8">Ve08.2h10</strain>
    </source>
</reference>
<dbReference type="Gene3D" id="3.60.130.30">
    <property type="match status" value="1"/>
</dbReference>
<evidence type="ECO:0000313" key="8">
    <source>
        <dbReference type="Proteomes" id="UP000054538"/>
    </source>
</evidence>
<feature type="domain" description="2OGFeDO JBP1/TET oxygenase" evidence="6">
    <location>
        <begin position="3"/>
        <end position="116"/>
    </location>
</feature>
<keyword evidence="5" id="KW-0408">Iron</keyword>
<keyword evidence="2" id="KW-0479">Metal-binding</keyword>
<keyword evidence="4" id="KW-0560">Oxidoreductase</keyword>
<protein>
    <recommendedName>
        <fullName evidence="6">2OGFeDO JBP1/TET oxygenase domain-containing protein</fullName>
    </recommendedName>
</protein>
<dbReference type="InterPro" id="IPR024779">
    <property type="entry name" value="2OGFeDO_JBP1/TET_oxygenase_dom"/>
</dbReference>
<accession>A0A0D0BQ92</accession>
<dbReference type="GO" id="GO:0046872">
    <property type="term" value="F:metal ion binding"/>
    <property type="evidence" value="ECO:0007669"/>
    <property type="project" value="UniProtKB-KW"/>
</dbReference>
<reference evidence="8" key="2">
    <citation type="submission" date="2015-01" db="EMBL/GenBank/DDBJ databases">
        <title>Evolutionary Origins and Diversification of the Mycorrhizal Mutualists.</title>
        <authorList>
            <consortium name="DOE Joint Genome Institute"/>
            <consortium name="Mycorrhizal Genomics Consortium"/>
            <person name="Kohler A."/>
            <person name="Kuo A."/>
            <person name="Nagy L.G."/>
            <person name="Floudas D."/>
            <person name="Copeland A."/>
            <person name="Barry K.W."/>
            <person name="Cichocki N."/>
            <person name="Veneault-Fourrey C."/>
            <person name="LaButti K."/>
            <person name="Lindquist E.A."/>
            <person name="Lipzen A."/>
            <person name="Lundell T."/>
            <person name="Morin E."/>
            <person name="Murat C."/>
            <person name="Riley R."/>
            <person name="Ohm R."/>
            <person name="Sun H."/>
            <person name="Tunlid A."/>
            <person name="Henrissat B."/>
            <person name="Grigoriev I.V."/>
            <person name="Hibbett D.S."/>
            <person name="Martin F."/>
        </authorList>
    </citation>
    <scope>NUCLEOTIDE SEQUENCE [LARGE SCALE GENOMIC DNA]</scope>
    <source>
        <strain evidence="8">Ve08.2h10</strain>
    </source>
</reference>
<evidence type="ECO:0000256" key="3">
    <source>
        <dbReference type="ARBA" id="ARBA00022964"/>
    </source>
</evidence>
<keyword evidence="3" id="KW-0223">Dioxygenase</keyword>
<dbReference type="AlphaFoldDB" id="A0A0D0BQ92"/>
<dbReference type="Proteomes" id="UP000054538">
    <property type="component" value="Unassembled WGS sequence"/>
</dbReference>
<feature type="non-terminal residue" evidence="7">
    <location>
        <position position="1"/>
    </location>
</feature>
<evidence type="ECO:0000256" key="4">
    <source>
        <dbReference type="ARBA" id="ARBA00023002"/>
    </source>
</evidence>
<dbReference type="OrthoDB" id="3200752at2759"/>
<evidence type="ECO:0000256" key="1">
    <source>
        <dbReference type="ARBA" id="ARBA00001954"/>
    </source>
</evidence>
<name>A0A0D0BQ92_9AGAM</name>
<evidence type="ECO:0000313" key="7">
    <source>
        <dbReference type="EMBL" id="KIK73702.1"/>
    </source>
</evidence>
<evidence type="ECO:0000259" key="6">
    <source>
        <dbReference type="Pfam" id="PF12851"/>
    </source>
</evidence>
<comment type="cofactor">
    <cofactor evidence="1">
        <name>Fe(2+)</name>
        <dbReference type="ChEBI" id="CHEBI:29033"/>
    </cofactor>
</comment>
<dbReference type="HOGENOM" id="CLU_039070_2_1_1"/>
<proteinExistence type="predicted"/>
<sequence>LQKITSVQQLLTDVLEVVHPSLHNVCSQTLSTMQSNPNLQDSATSWPTVFEVMELIVNRATPWHWDSGGCPEAYDCLLNLGNCQEVRFDIADCGASLSDMPGSVIYFTGRVLVHSIR</sequence>